<dbReference type="PROSITE" id="PS51257">
    <property type="entry name" value="PROKAR_LIPOPROTEIN"/>
    <property type="match status" value="1"/>
</dbReference>
<dbReference type="Proteomes" id="UP000240708">
    <property type="component" value="Unassembled WGS sequence"/>
</dbReference>
<protein>
    <recommendedName>
        <fullName evidence="3">BNR repeat protein</fullName>
    </recommendedName>
</protein>
<comment type="caution">
    <text evidence="1">The sequence shown here is derived from an EMBL/GenBank/DDBJ whole genome shotgun (WGS) entry which is preliminary data.</text>
</comment>
<evidence type="ECO:0000313" key="2">
    <source>
        <dbReference type="Proteomes" id="UP000240708"/>
    </source>
</evidence>
<evidence type="ECO:0008006" key="3">
    <source>
        <dbReference type="Google" id="ProtNLM"/>
    </source>
</evidence>
<evidence type="ECO:0000313" key="1">
    <source>
        <dbReference type="EMBL" id="PSK99226.1"/>
    </source>
</evidence>
<organism evidence="1 2">
    <name type="scientific">Cecembia rubra</name>
    <dbReference type="NCBI Taxonomy" id="1485585"/>
    <lineage>
        <taxon>Bacteria</taxon>
        <taxon>Pseudomonadati</taxon>
        <taxon>Bacteroidota</taxon>
        <taxon>Cytophagia</taxon>
        <taxon>Cytophagales</taxon>
        <taxon>Cyclobacteriaceae</taxon>
        <taxon>Cecembia</taxon>
    </lineage>
</organism>
<dbReference type="EMBL" id="PYGF01000017">
    <property type="protein sequence ID" value="PSK99226.1"/>
    <property type="molecule type" value="Genomic_DNA"/>
</dbReference>
<sequence length="416" mass="46600">MIFRNNIAIQLYSGLLLLSIGLFSCQEKKGEQTTSINQPIPGPLIQAGESNAFLPYLTNHNGKTYISWVEQSENTNRLFYGQLDQNEVQSIQLITEGNDWFVNWADYPQIQFFQDGSIVAFFLKKSGPGTFSYDIMVTLSNNGKDWTLPKKLHDDGTQTEHGFVSMSPWGENMLITWLDGRNTGGGHNHDHGHHGQMTLRAAVMNSNGEKLEEWLLDDRVCDCCQTGSTISSSGPAVVFRDRSETEIRDIGIINWEGSQWKETKIIHMDLWEIPACPVNGPRIASFGKDLAIAWYTAAQDRPEVKVVFSEDNGNSFGIPIRVGLGKTLGRVDLEIIDNQHAFITWMEEGKILGRRVNKNGKLGSPIEIAKSSEKRSSGFPQMTNTDGQIWLAWTDDSQDLKKIQTASLKLDEVISD</sequence>
<dbReference type="OrthoDB" id="9764969at2"/>
<proteinExistence type="predicted"/>
<reference evidence="1 2" key="1">
    <citation type="submission" date="2018-03" db="EMBL/GenBank/DDBJ databases">
        <title>Genomic Encyclopedia of Archaeal and Bacterial Type Strains, Phase II (KMG-II): from individual species to whole genera.</title>
        <authorList>
            <person name="Goeker M."/>
        </authorList>
    </citation>
    <scope>NUCLEOTIDE SEQUENCE [LARGE SCALE GENOMIC DNA]</scope>
    <source>
        <strain evidence="1 2">DSM 28057</strain>
    </source>
</reference>
<dbReference type="AlphaFoldDB" id="A0A2P8DPT9"/>
<keyword evidence="2" id="KW-1185">Reference proteome</keyword>
<gene>
    <name evidence="1" type="ORF">CLV48_11712</name>
</gene>
<name>A0A2P8DPT9_9BACT</name>
<accession>A0A2P8DPT9</accession>
<dbReference type="RefSeq" id="WP_106568913.1">
    <property type="nucleotide sequence ID" value="NZ_PYGF01000017.1"/>
</dbReference>